<dbReference type="Proteomes" id="UP000278807">
    <property type="component" value="Unassembled WGS sequence"/>
</dbReference>
<evidence type="ECO:0000313" key="4">
    <source>
        <dbReference type="WBParaSite" id="HNAJ_0000630601-mRNA-1"/>
    </source>
</evidence>
<evidence type="ECO:0000313" key="2">
    <source>
        <dbReference type="EMBL" id="VDO02162.1"/>
    </source>
</evidence>
<proteinExistence type="predicted"/>
<feature type="signal peptide" evidence="1">
    <location>
        <begin position="1"/>
        <end position="24"/>
    </location>
</feature>
<keyword evidence="1" id="KW-0732">Signal</keyword>
<protein>
    <submittedName>
        <fullName evidence="4">ML domain-containing protein</fullName>
    </submittedName>
</protein>
<dbReference type="WBParaSite" id="HNAJ_0000630601-mRNA-1">
    <property type="protein sequence ID" value="HNAJ_0000630601-mRNA-1"/>
    <property type="gene ID" value="HNAJ_0000630601"/>
</dbReference>
<feature type="chain" id="PRO_5043131802" evidence="1">
    <location>
        <begin position="25"/>
        <end position="236"/>
    </location>
</feature>
<keyword evidence="3" id="KW-1185">Reference proteome</keyword>
<name>A0A0R3TGW5_RODNA</name>
<reference evidence="2 3" key="2">
    <citation type="submission" date="2018-11" db="EMBL/GenBank/DDBJ databases">
        <authorList>
            <consortium name="Pathogen Informatics"/>
        </authorList>
    </citation>
    <scope>NUCLEOTIDE SEQUENCE [LARGE SCALE GENOMIC DNA]</scope>
</reference>
<accession>A0A0R3TGW5</accession>
<dbReference type="OrthoDB" id="6251691at2759"/>
<evidence type="ECO:0000256" key="1">
    <source>
        <dbReference type="SAM" id="SignalP"/>
    </source>
</evidence>
<gene>
    <name evidence="2" type="ORF">HNAJ_LOCUS6302</name>
</gene>
<dbReference type="AlphaFoldDB" id="A0A0R3TGW5"/>
<sequence>MFIFHIHIFSGHHLLIYLLSASIAEELAPDSNTSHADIRVLQPAEDTTRQTHEVQFHYRIAARHKGHLTCEVMLSTDTKKDFDKTDNQSLSHVYLRCPLVPAGICYVDCTPACSYDEVEGCVVPPSLSSAIEDCRFEIPPEGDKIVLDYTIAMDMLDRTGEWNCEYLGIAAPRPLKLEASPKLPNFAKITTIASTTTAPAPTSPTSPSPTPTPLVIIYQPHHPPFPMRQSKQTSGM</sequence>
<organism evidence="4">
    <name type="scientific">Rodentolepis nana</name>
    <name type="common">Dwarf tapeworm</name>
    <name type="synonym">Hymenolepis nana</name>
    <dbReference type="NCBI Taxonomy" id="102285"/>
    <lineage>
        <taxon>Eukaryota</taxon>
        <taxon>Metazoa</taxon>
        <taxon>Spiralia</taxon>
        <taxon>Lophotrochozoa</taxon>
        <taxon>Platyhelminthes</taxon>
        <taxon>Cestoda</taxon>
        <taxon>Eucestoda</taxon>
        <taxon>Cyclophyllidea</taxon>
        <taxon>Hymenolepididae</taxon>
        <taxon>Rodentolepis</taxon>
    </lineage>
</organism>
<evidence type="ECO:0000313" key="3">
    <source>
        <dbReference type="Proteomes" id="UP000278807"/>
    </source>
</evidence>
<dbReference type="EMBL" id="UZAE01006635">
    <property type="protein sequence ID" value="VDO02162.1"/>
    <property type="molecule type" value="Genomic_DNA"/>
</dbReference>
<reference evidence="4" key="1">
    <citation type="submission" date="2017-02" db="UniProtKB">
        <authorList>
            <consortium name="WormBaseParasite"/>
        </authorList>
    </citation>
    <scope>IDENTIFICATION</scope>
</reference>